<dbReference type="InterPro" id="IPR003871">
    <property type="entry name" value="RFA1B/D_OB_1st"/>
</dbReference>
<keyword evidence="3" id="KW-1185">Reference proteome</keyword>
<sequence>MDMILVDEKENLMHVAIRKHLVSRFKHCVIEGLVYNLRIVKIAVNTLKYRPLDNNQKLLFLPTTEIVQLDEGVVSIP</sequence>
<dbReference type="SUPFAM" id="SSF50249">
    <property type="entry name" value="Nucleic acid-binding proteins"/>
    <property type="match status" value="1"/>
</dbReference>
<proteinExistence type="predicted"/>
<protein>
    <recommendedName>
        <fullName evidence="1">Replication protein A 70 kDa DNA-binding subunit B/D first OB fold domain-containing protein</fullName>
    </recommendedName>
</protein>
<accession>A0A6L5BA69</accession>
<dbReference type="EMBL" id="WRXP01004247">
    <property type="protein sequence ID" value="KAF1001472.1"/>
    <property type="molecule type" value="Genomic_DNA"/>
</dbReference>
<dbReference type="AlphaFoldDB" id="A0A6L5BA69"/>
<name>A0A6L5BA69_APIGR</name>
<dbReference type="CDD" id="cd04480">
    <property type="entry name" value="RPA1_DBD_A_like"/>
    <property type="match status" value="1"/>
</dbReference>
<dbReference type="InterPro" id="IPR012340">
    <property type="entry name" value="NA-bd_OB-fold"/>
</dbReference>
<feature type="non-terminal residue" evidence="2">
    <location>
        <position position="77"/>
    </location>
</feature>
<feature type="domain" description="Replication protein A 70 kDa DNA-binding subunit B/D first OB fold" evidence="1">
    <location>
        <begin position="1"/>
        <end position="67"/>
    </location>
</feature>
<dbReference type="Pfam" id="PF02721">
    <property type="entry name" value="DUF223"/>
    <property type="match status" value="1"/>
</dbReference>
<organism evidence="2 3">
    <name type="scientific">Apium graveolens</name>
    <name type="common">Celery</name>
    <dbReference type="NCBI Taxonomy" id="4045"/>
    <lineage>
        <taxon>Eukaryota</taxon>
        <taxon>Viridiplantae</taxon>
        <taxon>Streptophyta</taxon>
        <taxon>Embryophyta</taxon>
        <taxon>Tracheophyta</taxon>
        <taxon>Spermatophyta</taxon>
        <taxon>Magnoliopsida</taxon>
        <taxon>eudicotyledons</taxon>
        <taxon>Gunneridae</taxon>
        <taxon>Pentapetalae</taxon>
        <taxon>asterids</taxon>
        <taxon>campanulids</taxon>
        <taxon>Apiales</taxon>
        <taxon>Apiaceae</taxon>
        <taxon>Apioideae</taxon>
        <taxon>apioid superclade</taxon>
        <taxon>Apieae</taxon>
        <taxon>Apium</taxon>
    </lineage>
</organism>
<comment type="caution">
    <text evidence="2">The sequence shown here is derived from an EMBL/GenBank/DDBJ whole genome shotgun (WGS) entry which is preliminary data.</text>
</comment>
<gene>
    <name evidence="2" type="ORF">AG4045_031139</name>
</gene>
<evidence type="ECO:0000313" key="3">
    <source>
        <dbReference type="Proteomes" id="UP000593563"/>
    </source>
</evidence>
<evidence type="ECO:0000313" key="2">
    <source>
        <dbReference type="EMBL" id="KAF1001472.1"/>
    </source>
</evidence>
<reference evidence="2" key="1">
    <citation type="submission" date="2020-01" db="EMBL/GenBank/DDBJ databases">
        <title>The Celery Genome Sequence Reveals Sequential Paleo-tetraploidization, Resistance Gene Elimination, Karyotype Evolution, and Functional Innovation in Apiales.</title>
        <authorList>
            <person name="Song X."/>
        </authorList>
    </citation>
    <scope>NUCLEOTIDE SEQUENCE</scope>
    <source>
        <tissue evidence="2">Leaf</tissue>
    </source>
</reference>
<dbReference type="Proteomes" id="UP000593563">
    <property type="component" value="Unassembled WGS sequence"/>
</dbReference>
<evidence type="ECO:0000259" key="1">
    <source>
        <dbReference type="Pfam" id="PF02721"/>
    </source>
</evidence>
<dbReference type="Gene3D" id="2.40.50.140">
    <property type="entry name" value="Nucleic acid-binding proteins"/>
    <property type="match status" value="1"/>
</dbReference>